<reference evidence="3" key="1">
    <citation type="submission" date="2018-12" db="EMBL/GenBank/DDBJ databases">
        <title>Tengunoibacter tsumagoiensis gen. nov., sp. nov., Dictyobacter kobayashii sp. nov., D. alpinus sp. nov., and D. joshuensis sp. nov. and description of Dictyobacteraceae fam. nov. within the order Ktedonobacterales isolated from Tengu-no-mugimeshi.</title>
        <authorList>
            <person name="Wang C.M."/>
            <person name="Zheng Y."/>
            <person name="Sakai Y."/>
            <person name="Toyoda A."/>
            <person name="Minakuchi Y."/>
            <person name="Abe K."/>
            <person name="Yokota A."/>
            <person name="Yabe S."/>
        </authorList>
    </citation>
    <scope>NUCLEOTIDE SEQUENCE [LARGE SCALE GENOMIC DNA]</scope>
    <source>
        <strain evidence="3">Uno3</strain>
    </source>
</reference>
<dbReference type="InterPro" id="IPR003607">
    <property type="entry name" value="HD/PDEase_dom"/>
</dbReference>
<dbReference type="EMBL" id="BIFR01000001">
    <property type="protein sequence ID" value="GCE13305.1"/>
    <property type="molecule type" value="Genomic_DNA"/>
</dbReference>
<dbReference type="PANTHER" id="PTHR45228">
    <property type="entry name" value="CYCLIC DI-GMP PHOSPHODIESTERASE TM_0186-RELATED"/>
    <property type="match status" value="1"/>
</dbReference>
<proteinExistence type="predicted"/>
<evidence type="ECO:0000313" key="3">
    <source>
        <dbReference type="Proteomes" id="UP000287352"/>
    </source>
</evidence>
<dbReference type="CDD" id="cd00077">
    <property type="entry name" value="HDc"/>
    <property type="match status" value="1"/>
</dbReference>
<gene>
    <name evidence="2" type="ORF">KTT_31640</name>
</gene>
<dbReference type="RefSeq" id="WP_126580846.1">
    <property type="nucleotide sequence ID" value="NZ_BIFR01000001.1"/>
</dbReference>
<organism evidence="2 3">
    <name type="scientific">Tengunoibacter tsumagoiensis</name>
    <dbReference type="NCBI Taxonomy" id="2014871"/>
    <lineage>
        <taxon>Bacteria</taxon>
        <taxon>Bacillati</taxon>
        <taxon>Chloroflexota</taxon>
        <taxon>Ktedonobacteria</taxon>
        <taxon>Ktedonobacterales</taxon>
        <taxon>Dictyobacteraceae</taxon>
        <taxon>Tengunoibacter</taxon>
    </lineage>
</organism>
<dbReference type="Proteomes" id="UP000287352">
    <property type="component" value="Unassembled WGS sequence"/>
</dbReference>
<sequence length="261" mass="28823">MFINSTVAFCVGNFMRQELQRVLASHVLKEEQAFLAIHSLQETLSIVSPVEIAVVRTLNIFCDRETCAHALRLSVFAEAIGAALGLSAREVQWVRLAALLHDIGKAGMASDILAKPGPLGEEEWQKIRLHPQIGQHILLVAGGVFASLAATVVSHHERWDGAGYPVGLSGEAIPKWARILAVIDSYDAMTSYRPYRQPLLLEQAYHELEQGAGYQYDPHVVAAFLAVLDVRRALKPPYIPRVMFIPQNASQLEPVHLDYAS</sequence>
<evidence type="ECO:0000313" key="2">
    <source>
        <dbReference type="EMBL" id="GCE13305.1"/>
    </source>
</evidence>
<keyword evidence="3" id="KW-1185">Reference proteome</keyword>
<dbReference type="Gene3D" id="1.10.3210.10">
    <property type="entry name" value="Hypothetical protein af1432"/>
    <property type="match status" value="1"/>
</dbReference>
<dbReference type="SUPFAM" id="SSF109604">
    <property type="entry name" value="HD-domain/PDEase-like"/>
    <property type="match status" value="1"/>
</dbReference>
<name>A0A402A2M7_9CHLR</name>
<dbReference type="InterPro" id="IPR052020">
    <property type="entry name" value="Cyclic_di-GMP/3'3'-cGAMP_PDE"/>
</dbReference>
<accession>A0A402A2M7</accession>
<dbReference type="InterPro" id="IPR037522">
    <property type="entry name" value="HD_GYP_dom"/>
</dbReference>
<evidence type="ECO:0000259" key="1">
    <source>
        <dbReference type="PROSITE" id="PS51832"/>
    </source>
</evidence>
<dbReference type="Pfam" id="PF13487">
    <property type="entry name" value="HD_5"/>
    <property type="match status" value="1"/>
</dbReference>
<dbReference type="PROSITE" id="PS51832">
    <property type="entry name" value="HD_GYP"/>
    <property type="match status" value="1"/>
</dbReference>
<dbReference type="AlphaFoldDB" id="A0A402A2M7"/>
<comment type="caution">
    <text evidence="2">The sequence shown here is derived from an EMBL/GenBank/DDBJ whole genome shotgun (WGS) entry which is preliminary data.</text>
</comment>
<protein>
    <recommendedName>
        <fullName evidence="1">HD-GYP domain-containing protein</fullName>
    </recommendedName>
</protein>
<dbReference type="OrthoDB" id="9804863at2"/>
<feature type="domain" description="HD-GYP" evidence="1">
    <location>
        <begin position="44"/>
        <end position="240"/>
    </location>
</feature>
<dbReference type="SMART" id="SM00471">
    <property type="entry name" value="HDc"/>
    <property type="match status" value="1"/>
</dbReference>